<reference evidence="7" key="1">
    <citation type="submission" date="2022-10" db="EMBL/GenBank/DDBJ databases">
        <title>Genome assembly of Pristionchus species.</title>
        <authorList>
            <person name="Yoshida K."/>
            <person name="Sommer R.J."/>
        </authorList>
    </citation>
    <scope>NUCLEOTIDE SEQUENCE [LARGE SCALE GENOMIC DNA]</scope>
    <source>
        <strain evidence="7">RS5460</strain>
    </source>
</reference>
<dbReference type="Proteomes" id="UP001328107">
    <property type="component" value="Unassembled WGS sequence"/>
</dbReference>
<keyword evidence="7" id="KW-1185">Reference proteome</keyword>
<dbReference type="PANTHER" id="PTHR23510:SF25">
    <property type="entry name" value="MFS DOMAIN-CONTAINING PROTEIN"/>
    <property type="match status" value="1"/>
</dbReference>
<comment type="caution">
    <text evidence="6">The sequence shown here is derived from an EMBL/GenBank/DDBJ whole genome shotgun (WGS) entry which is preliminary data.</text>
</comment>
<evidence type="ECO:0000256" key="3">
    <source>
        <dbReference type="ARBA" id="ARBA00022989"/>
    </source>
</evidence>
<evidence type="ECO:0000313" key="6">
    <source>
        <dbReference type="EMBL" id="GMR47272.1"/>
    </source>
</evidence>
<dbReference type="EMBL" id="BTRK01000004">
    <property type="protein sequence ID" value="GMR47272.1"/>
    <property type="molecule type" value="Genomic_DNA"/>
</dbReference>
<evidence type="ECO:0000256" key="4">
    <source>
        <dbReference type="ARBA" id="ARBA00023136"/>
    </source>
</evidence>
<dbReference type="InterPro" id="IPR051068">
    <property type="entry name" value="MFS_Domain-Containing_Protein"/>
</dbReference>
<evidence type="ECO:0000256" key="2">
    <source>
        <dbReference type="ARBA" id="ARBA00022692"/>
    </source>
</evidence>
<comment type="subcellular location">
    <subcellularLocation>
        <location evidence="1">Membrane</location>
        <topology evidence="1">Multi-pass membrane protein</topology>
    </subcellularLocation>
</comment>
<feature type="transmembrane region" description="Helical" evidence="5">
    <location>
        <begin position="20"/>
        <end position="43"/>
    </location>
</feature>
<dbReference type="AlphaFoldDB" id="A0AAN5CMV3"/>
<proteinExistence type="predicted"/>
<dbReference type="PANTHER" id="PTHR23510">
    <property type="entry name" value="INNER MEMBRANE TRANSPORT PROTEIN YAJR"/>
    <property type="match status" value="1"/>
</dbReference>
<evidence type="ECO:0000313" key="7">
    <source>
        <dbReference type="Proteomes" id="UP001328107"/>
    </source>
</evidence>
<evidence type="ECO:0000256" key="1">
    <source>
        <dbReference type="ARBA" id="ARBA00004141"/>
    </source>
</evidence>
<name>A0AAN5CMV3_9BILA</name>
<accession>A0AAN5CMV3</accession>
<sequence>MLATGEWPYMSTIDHEATSSFYGVAVSKAGHAIFAFLFAIWAYRISGIKIPMLAGRCITL</sequence>
<keyword evidence="3 5" id="KW-1133">Transmembrane helix</keyword>
<keyword evidence="4 5" id="KW-0472">Membrane</keyword>
<dbReference type="GO" id="GO:0005765">
    <property type="term" value="C:lysosomal membrane"/>
    <property type="evidence" value="ECO:0007669"/>
    <property type="project" value="TreeGrafter"/>
</dbReference>
<protein>
    <submittedName>
        <fullName evidence="6">Uncharacterized protein</fullName>
    </submittedName>
</protein>
<organism evidence="6 7">
    <name type="scientific">Pristionchus mayeri</name>
    <dbReference type="NCBI Taxonomy" id="1317129"/>
    <lineage>
        <taxon>Eukaryota</taxon>
        <taxon>Metazoa</taxon>
        <taxon>Ecdysozoa</taxon>
        <taxon>Nematoda</taxon>
        <taxon>Chromadorea</taxon>
        <taxon>Rhabditida</taxon>
        <taxon>Rhabditina</taxon>
        <taxon>Diplogasteromorpha</taxon>
        <taxon>Diplogasteroidea</taxon>
        <taxon>Neodiplogasteridae</taxon>
        <taxon>Pristionchus</taxon>
    </lineage>
</organism>
<feature type="non-terminal residue" evidence="6">
    <location>
        <position position="60"/>
    </location>
</feature>
<evidence type="ECO:0000256" key="5">
    <source>
        <dbReference type="SAM" id="Phobius"/>
    </source>
</evidence>
<keyword evidence="2 5" id="KW-0812">Transmembrane</keyword>
<gene>
    <name evidence="6" type="ORF">PMAYCL1PPCAC_17467</name>
</gene>